<dbReference type="EMBL" id="ACEC01000045">
    <property type="protein sequence ID" value="EEG31071.1"/>
    <property type="molecule type" value="Genomic_DNA"/>
</dbReference>
<proteinExistence type="predicted"/>
<keyword evidence="4" id="KW-1185">Reference proteome</keyword>
<dbReference type="HOGENOM" id="CLU_923482_0_0_9"/>
<feature type="region of interest" description="Disordered" evidence="1">
    <location>
        <begin position="230"/>
        <end position="301"/>
    </location>
</feature>
<accession>C0EC10</accession>
<feature type="transmembrane region" description="Helical" evidence="2">
    <location>
        <begin position="173"/>
        <end position="199"/>
    </location>
</feature>
<comment type="caution">
    <text evidence="3">The sequence shown here is derived from an EMBL/GenBank/DDBJ whole genome shotgun (WGS) entry which is preliminary data.</text>
</comment>
<feature type="compositionally biased region" description="Pro residues" evidence="1">
    <location>
        <begin position="272"/>
        <end position="286"/>
    </location>
</feature>
<evidence type="ECO:0000313" key="4">
    <source>
        <dbReference type="Proteomes" id="UP000003340"/>
    </source>
</evidence>
<dbReference type="Proteomes" id="UP000003340">
    <property type="component" value="Unassembled WGS sequence"/>
</dbReference>
<organism evidence="3 4">
    <name type="scientific">[Clostridium] methylpentosum DSM 5476</name>
    <dbReference type="NCBI Taxonomy" id="537013"/>
    <lineage>
        <taxon>Bacteria</taxon>
        <taxon>Bacillati</taxon>
        <taxon>Bacillota</taxon>
        <taxon>Clostridia</taxon>
        <taxon>Eubacteriales</taxon>
        <taxon>Oscillospiraceae</taxon>
        <taxon>Oscillospiraceae incertae sedis</taxon>
    </lineage>
</organism>
<dbReference type="eggNOG" id="ENOG5033MEY">
    <property type="taxonomic scope" value="Bacteria"/>
</dbReference>
<gene>
    <name evidence="3" type="ORF">CLOSTMETH_01379</name>
</gene>
<sequence>MEYYAYASGDVEAMIAAMLVMLAVCGIFMLAYYILAAISYYNVAKIRKMENPWLAWIPVVNSFLVGKVADDINKDYHKTTHRGVTLLVLNLISALSTVIILAVTFPLVFDLIDSAVYYGSSLPDQIVYDFLGKLMMVFIVVLLLMVVGIWEMVLRYMSQYTVFKEYAPQSAGVYLAISLVCQFVAGITFLPYIFILVIYKKTPQFQVLNAARSYNYNPYGYNPGGPGQQYGGYNYQSGTPYGGPNASPNQQSGPQNPQGANPYSYNQNPTQPQTPPQSNPQTPPGEPSQNQEGSNPTDNEQ</sequence>
<feature type="transmembrane region" description="Helical" evidence="2">
    <location>
        <begin position="15"/>
        <end position="41"/>
    </location>
</feature>
<evidence type="ECO:0000256" key="2">
    <source>
        <dbReference type="SAM" id="Phobius"/>
    </source>
</evidence>
<feature type="transmembrane region" description="Helical" evidence="2">
    <location>
        <begin position="89"/>
        <end position="109"/>
    </location>
</feature>
<name>C0EC10_9FIRM</name>
<keyword evidence="2" id="KW-1133">Transmembrane helix</keyword>
<feature type="compositionally biased region" description="Low complexity" evidence="1">
    <location>
        <begin position="244"/>
        <end position="271"/>
    </location>
</feature>
<evidence type="ECO:0000313" key="3">
    <source>
        <dbReference type="EMBL" id="EEG31071.1"/>
    </source>
</evidence>
<feature type="compositionally biased region" description="Polar residues" evidence="1">
    <location>
        <begin position="287"/>
        <end position="301"/>
    </location>
</feature>
<feature type="transmembrane region" description="Helical" evidence="2">
    <location>
        <begin position="130"/>
        <end position="153"/>
    </location>
</feature>
<evidence type="ECO:0000256" key="1">
    <source>
        <dbReference type="SAM" id="MobiDB-lite"/>
    </source>
</evidence>
<keyword evidence="2" id="KW-0812">Transmembrane</keyword>
<dbReference type="STRING" id="537013.CLOSTMETH_01379"/>
<keyword evidence="2" id="KW-0472">Membrane</keyword>
<dbReference type="AlphaFoldDB" id="C0EC10"/>
<protein>
    <submittedName>
        <fullName evidence="3">Uncharacterized protein</fullName>
    </submittedName>
</protein>
<reference evidence="3 4" key="2">
    <citation type="submission" date="2009-02" db="EMBL/GenBank/DDBJ databases">
        <title>Draft genome sequence of Clostridium methylpentosum (DSM 5476).</title>
        <authorList>
            <person name="Sudarsanam P."/>
            <person name="Ley R."/>
            <person name="Guruge J."/>
            <person name="Turnbaugh P.J."/>
            <person name="Mahowald M."/>
            <person name="Liep D."/>
            <person name="Gordon J."/>
        </authorList>
    </citation>
    <scope>NUCLEOTIDE SEQUENCE [LARGE SCALE GENOMIC DNA]</scope>
    <source>
        <strain evidence="3 4">DSM 5476</strain>
    </source>
</reference>
<reference evidence="3 4" key="1">
    <citation type="submission" date="2009-01" db="EMBL/GenBank/DDBJ databases">
        <authorList>
            <person name="Fulton L."/>
            <person name="Clifton S."/>
            <person name="Fulton B."/>
            <person name="Xu J."/>
            <person name="Minx P."/>
            <person name="Pepin K.H."/>
            <person name="Johnson M."/>
            <person name="Bhonagiri V."/>
            <person name="Nash W.E."/>
            <person name="Mardis E.R."/>
            <person name="Wilson R.K."/>
        </authorList>
    </citation>
    <scope>NUCLEOTIDE SEQUENCE [LARGE SCALE GENOMIC DNA]</scope>
    <source>
        <strain evidence="3 4">DSM 5476</strain>
    </source>
</reference>